<keyword evidence="2" id="KW-1185">Reference proteome</keyword>
<dbReference type="eggNOG" id="COG4639">
    <property type="taxonomic scope" value="Bacteria"/>
</dbReference>
<dbReference type="Proteomes" id="UP000001919">
    <property type="component" value="Chromosome"/>
</dbReference>
<dbReference type="AlphaFoldDB" id="C7MBV0"/>
<dbReference type="EMBL" id="CP001643">
    <property type="protein sequence ID" value="ACU85057.1"/>
    <property type="molecule type" value="Genomic_DNA"/>
</dbReference>
<dbReference type="OrthoDB" id="7837405at2"/>
<dbReference type="PATRIC" id="fig|446465.5.peg.1213"/>
<dbReference type="SUPFAM" id="SSF52540">
    <property type="entry name" value="P-loop containing nucleoside triphosphate hydrolases"/>
    <property type="match status" value="1"/>
</dbReference>
<reference evidence="1 2" key="1">
    <citation type="journal article" date="2009" name="Stand. Genomic Sci.">
        <title>Complete genome sequence of Brachybacterium faecium type strain (Schefferle 6-10).</title>
        <authorList>
            <person name="Lapidus A."/>
            <person name="Pukall R."/>
            <person name="Labuttii K."/>
            <person name="Copeland A."/>
            <person name="Del Rio T.G."/>
            <person name="Nolan M."/>
            <person name="Chen F."/>
            <person name="Lucas S."/>
            <person name="Tice H."/>
            <person name="Cheng J.F."/>
            <person name="Bruce D."/>
            <person name="Goodwin L."/>
            <person name="Pitluck S."/>
            <person name="Rohde M."/>
            <person name="Goker M."/>
            <person name="Pati A."/>
            <person name="Ivanova N."/>
            <person name="Mavrommatis K."/>
            <person name="Chen A."/>
            <person name="Palaniappan K."/>
            <person name="D'haeseleer P."/>
            <person name="Chain P."/>
            <person name="Bristow J."/>
            <person name="Eisen J.A."/>
            <person name="Markowitz V."/>
            <person name="Hugenholtz P."/>
            <person name="Kyrpides N.C."/>
            <person name="Klenk H.P."/>
        </authorList>
    </citation>
    <scope>NUCLEOTIDE SEQUENCE [LARGE SCALE GENOMIC DNA]</scope>
    <source>
        <strain evidence="2">ATCC 43885 / DSM 4810 / JCM 11609 / LMG 19847 / NBRC 14762 / NCIMB 9860 / 6-10</strain>
    </source>
</reference>
<evidence type="ECO:0008006" key="3">
    <source>
        <dbReference type="Google" id="ProtNLM"/>
    </source>
</evidence>
<organism evidence="1 2">
    <name type="scientific">Brachybacterium faecium (strain ATCC 43885 / DSM 4810 / JCM 11609 / LMG 19847 / NBRC 14762 / NCIMB 9860 / 6-10)</name>
    <dbReference type="NCBI Taxonomy" id="446465"/>
    <lineage>
        <taxon>Bacteria</taxon>
        <taxon>Bacillati</taxon>
        <taxon>Actinomycetota</taxon>
        <taxon>Actinomycetes</taxon>
        <taxon>Micrococcales</taxon>
        <taxon>Dermabacteraceae</taxon>
        <taxon>Brachybacterium</taxon>
    </lineage>
</organism>
<sequence>MNAPRQAPALLLLGGAPGSGKSTVVSRVAAGRPLALALDVDALKHSLGGWDRDLHASGLQARRLALALARQHLEDGHDVLIGQYLARTAFLEQLEELAASCGARFVEAVLLLEPVALAHRLEERRRAPDRPEQRANDRFVGPEDAPALVDAIAQLLAARPQARRIDASQPLHTVTAHVAALLDPADALGG</sequence>
<gene>
    <name evidence="1" type="ordered locus">Bfae_12130</name>
</gene>
<dbReference type="Pfam" id="PF13671">
    <property type="entry name" value="AAA_33"/>
    <property type="match status" value="1"/>
</dbReference>
<proteinExistence type="predicted"/>
<dbReference type="STRING" id="446465.Bfae_12130"/>
<dbReference type="Gene3D" id="3.40.50.300">
    <property type="entry name" value="P-loop containing nucleotide triphosphate hydrolases"/>
    <property type="match status" value="1"/>
</dbReference>
<name>C7MBV0_BRAFD</name>
<evidence type="ECO:0000313" key="1">
    <source>
        <dbReference type="EMBL" id="ACU85057.1"/>
    </source>
</evidence>
<protein>
    <recommendedName>
        <fullName evidence="3">UDP-N-acetylglucosamine kinase</fullName>
    </recommendedName>
</protein>
<dbReference type="InterPro" id="IPR027417">
    <property type="entry name" value="P-loop_NTPase"/>
</dbReference>
<dbReference type="HOGENOM" id="CLU_1473743_0_0_11"/>
<evidence type="ECO:0000313" key="2">
    <source>
        <dbReference type="Proteomes" id="UP000001919"/>
    </source>
</evidence>
<accession>C7MBV0</accession>
<dbReference type="KEGG" id="bfa:Bfae_12130"/>